<dbReference type="EMBL" id="MT631452">
    <property type="protein sequence ID" value="QNO50831.1"/>
    <property type="molecule type" value="Genomic_DNA"/>
</dbReference>
<sequence>MGNKLIAWIKIQELHKHPTILFPFLLGTAIAWSGAGAGAIDWRVFAVSIVITYFITNGTFMSNEYFDYETDRINKERVGGDRVGVTTTGGTRVLVEGLLPRKQVLIASLLFFVATIPLGVLLQFHLNTGVLTLPFVILGILGGWFYTAPPIKASYRGFGEVLMGIGFTVPIFAGYYVQQGFSWLPLIVALPWMVDVPALKIIREFPDYDADVAVNRRNLVVHFGREAMAPVYILLTVCSLILFVPVIFIINGLEVLLLLLPAFFLLRSLIPMTKGKWRNKDELEDICKNGFIGMLFILMALIGIFLLRGFVVSL</sequence>
<evidence type="ECO:0000313" key="9">
    <source>
        <dbReference type="EMBL" id="QNO50831.1"/>
    </source>
</evidence>
<dbReference type="AlphaFoldDB" id="A0A7G9YS47"/>
<comment type="subcellular location">
    <subcellularLocation>
        <location evidence="1">Cell membrane</location>
        <topology evidence="1">Multi-pass membrane protein</topology>
    </subcellularLocation>
</comment>
<feature type="transmembrane region" description="Helical" evidence="8">
    <location>
        <begin position="46"/>
        <end position="66"/>
    </location>
</feature>
<keyword evidence="6 8" id="KW-1133">Transmembrane helix</keyword>
<dbReference type="EMBL" id="MT631460">
    <property type="protein sequence ID" value="QNO51101.1"/>
    <property type="molecule type" value="Genomic_DNA"/>
</dbReference>
<evidence type="ECO:0000256" key="6">
    <source>
        <dbReference type="ARBA" id="ARBA00022989"/>
    </source>
</evidence>
<keyword evidence="4 9" id="KW-0808">Transferase</keyword>
<feature type="transmembrane region" description="Helical" evidence="8">
    <location>
        <begin position="291"/>
        <end position="311"/>
    </location>
</feature>
<dbReference type="GO" id="GO:0005886">
    <property type="term" value="C:plasma membrane"/>
    <property type="evidence" value="ECO:0007669"/>
    <property type="project" value="UniProtKB-SubCell"/>
</dbReference>
<name>A0A7G9YS47_9EURY</name>
<dbReference type="InterPro" id="IPR000537">
    <property type="entry name" value="UbiA_prenyltransferase"/>
</dbReference>
<dbReference type="Gene3D" id="1.10.357.140">
    <property type="entry name" value="UbiA prenyltransferase"/>
    <property type="match status" value="1"/>
</dbReference>
<proteinExistence type="predicted"/>
<keyword evidence="7 8" id="KW-0472">Membrane</keyword>
<dbReference type="CDD" id="cd13962">
    <property type="entry name" value="PT_UbiA_UBIAD1"/>
    <property type="match status" value="1"/>
</dbReference>
<accession>A0A7G9YS47</accession>
<dbReference type="PANTHER" id="PTHR13929">
    <property type="entry name" value="1,4-DIHYDROXY-2-NAPHTHOATE OCTAPRENYLTRANSFERASE"/>
    <property type="match status" value="1"/>
</dbReference>
<evidence type="ECO:0000256" key="3">
    <source>
        <dbReference type="ARBA" id="ARBA00022428"/>
    </source>
</evidence>
<evidence type="ECO:0000256" key="7">
    <source>
        <dbReference type="ARBA" id="ARBA00023136"/>
    </source>
</evidence>
<evidence type="ECO:0000256" key="1">
    <source>
        <dbReference type="ARBA" id="ARBA00004651"/>
    </source>
</evidence>
<dbReference type="UniPathway" id="UPA00079"/>
<dbReference type="InterPro" id="IPR044878">
    <property type="entry name" value="UbiA_sf"/>
</dbReference>
<evidence type="ECO:0000256" key="8">
    <source>
        <dbReference type="SAM" id="Phobius"/>
    </source>
</evidence>
<keyword evidence="5 8" id="KW-0812">Transmembrane</keyword>
<keyword evidence="3" id="KW-0474">Menaquinone biosynthesis</keyword>
<dbReference type="PANTHER" id="PTHR13929:SF0">
    <property type="entry name" value="UBIA PRENYLTRANSFERASE DOMAIN-CONTAINING PROTEIN 1"/>
    <property type="match status" value="1"/>
</dbReference>
<dbReference type="PIRSF" id="PIRSF005355">
    <property type="entry name" value="UBIAD1"/>
    <property type="match status" value="1"/>
</dbReference>
<feature type="transmembrane region" description="Helical" evidence="8">
    <location>
        <begin position="223"/>
        <end position="243"/>
    </location>
</feature>
<dbReference type="GO" id="GO:0042371">
    <property type="term" value="P:vitamin K biosynthetic process"/>
    <property type="evidence" value="ECO:0007669"/>
    <property type="project" value="TreeGrafter"/>
</dbReference>
<evidence type="ECO:0000313" key="11">
    <source>
        <dbReference type="EMBL" id="QNO53794.1"/>
    </source>
</evidence>
<feature type="transmembrane region" description="Helical" evidence="8">
    <location>
        <begin position="249"/>
        <end position="270"/>
    </location>
</feature>
<organism evidence="9">
    <name type="scientific">Candidatus Methanophagaceae archaeon ANME-1 ERB6</name>
    <dbReference type="NCBI Taxonomy" id="2759912"/>
    <lineage>
        <taxon>Archaea</taxon>
        <taxon>Methanobacteriati</taxon>
        <taxon>Methanobacteriota</taxon>
        <taxon>Stenosarchaea group</taxon>
        <taxon>Methanomicrobia</taxon>
        <taxon>Candidatus Methanophagales</taxon>
        <taxon>Candidatus Methanophagaceae</taxon>
    </lineage>
</organism>
<dbReference type="EMBL" id="MT631551">
    <property type="protein sequence ID" value="QNO53794.1"/>
    <property type="molecule type" value="Genomic_DNA"/>
</dbReference>
<gene>
    <name evidence="9" type="primary">menA_1</name>
    <name evidence="11" type="ORF">BHOFEJJL_00013</name>
    <name evidence="10" type="ORF">FOHEAFGF_00025</name>
    <name evidence="9" type="ORF">GLJDJJHM_00036</name>
</gene>
<dbReference type="GO" id="GO:0009234">
    <property type="term" value="P:menaquinone biosynthetic process"/>
    <property type="evidence" value="ECO:0007669"/>
    <property type="project" value="UniProtKB-UniPathway"/>
</dbReference>
<evidence type="ECO:0000256" key="4">
    <source>
        <dbReference type="ARBA" id="ARBA00022679"/>
    </source>
</evidence>
<feature type="transmembrane region" description="Helical" evidence="8">
    <location>
        <begin position="128"/>
        <end position="146"/>
    </location>
</feature>
<feature type="transmembrane region" description="Helical" evidence="8">
    <location>
        <begin position="158"/>
        <end position="177"/>
    </location>
</feature>
<protein>
    <submittedName>
        <fullName evidence="9">1,4-dihydroxy-2-naphthoate octaprenyltransferase</fullName>
        <ecNumber evidence="9">2.5.1.74</ecNumber>
    </submittedName>
</protein>
<dbReference type="InterPro" id="IPR026046">
    <property type="entry name" value="UBIAD1"/>
</dbReference>
<comment type="pathway">
    <text evidence="2">Quinol/quinone metabolism; menaquinone biosynthesis.</text>
</comment>
<feature type="transmembrane region" description="Helical" evidence="8">
    <location>
        <begin position="104"/>
        <end position="122"/>
    </location>
</feature>
<feature type="transmembrane region" description="Helical" evidence="8">
    <location>
        <begin position="20"/>
        <end position="40"/>
    </location>
</feature>
<evidence type="ECO:0000256" key="5">
    <source>
        <dbReference type="ARBA" id="ARBA00022692"/>
    </source>
</evidence>
<evidence type="ECO:0000256" key="2">
    <source>
        <dbReference type="ARBA" id="ARBA00004863"/>
    </source>
</evidence>
<evidence type="ECO:0000313" key="10">
    <source>
        <dbReference type="EMBL" id="QNO51101.1"/>
    </source>
</evidence>
<reference evidence="9" key="1">
    <citation type="submission" date="2020-06" db="EMBL/GenBank/DDBJ databases">
        <title>Unique genomic features of the anaerobic methanotrophic archaea.</title>
        <authorList>
            <person name="Chadwick G.L."/>
            <person name="Skennerton C.T."/>
            <person name="Laso-Perez R."/>
            <person name="Leu A.O."/>
            <person name="Speth D.R."/>
            <person name="Yu H."/>
            <person name="Morgan-Lang C."/>
            <person name="Hatzenpichler R."/>
            <person name="Goudeau D."/>
            <person name="Malmstrom R."/>
            <person name="Brazelton W.J."/>
            <person name="Woyke T."/>
            <person name="Hallam S.J."/>
            <person name="Tyson G.W."/>
            <person name="Wegener G."/>
            <person name="Boetius A."/>
            <person name="Orphan V."/>
        </authorList>
    </citation>
    <scope>NUCLEOTIDE SEQUENCE</scope>
</reference>
<dbReference type="Pfam" id="PF01040">
    <property type="entry name" value="UbiA"/>
    <property type="match status" value="1"/>
</dbReference>
<dbReference type="GO" id="GO:0046428">
    <property type="term" value="F:1,4-dihydroxy-2-naphthoate polyprenyltransferase activity"/>
    <property type="evidence" value="ECO:0007669"/>
    <property type="project" value="UniProtKB-EC"/>
</dbReference>
<dbReference type="EC" id="2.5.1.74" evidence="9"/>